<dbReference type="Proteomes" id="UP000355283">
    <property type="component" value="Unassembled WGS sequence"/>
</dbReference>
<gene>
    <name evidence="2" type="ORF">NSK_008540</name>
</gene>
<proteinExistence type="predicted"/>
<feature type="region of interest" description="Disordered" evidence="1">
    <location>
        <begin position="340"/>
        <end position="361"/>
    </location>
</feature>
<evidence type="ECO:0000313" key="3">
    <source>
        <dbReference type="Proteomes" id="UP000355283"/>
    </source>
</evidence>
<feature type="compositionally biased region" description="Low complexity" evidence="1">
    <location>
        <begin position="206"/>
        <end position="220"/>
    </location>
</feature>
<feature type="compositionally biased region" description="Polar residues" evidence="1">
    <location>
        <begin position="679"/>
        <end position="691"/>
    </location>
</feature>
<reference evidence="2 3" key="1">
    <citation type="submission" date="2019-01" db="EMBL/GenBank/DDBJ databases">
        <title>Nuclear Genome Assembly of the Microalgal Biofuel strain Nannochloropsis salina CCMP1776.</title>
        <authorList>
            <person name="Hovde B."/>
        </authorList>
    </citation>
    <scope>NUCLEOTIDE SEQUENCE [LARGE SCALE GENOMIC DNA]</scope>
    <source>
        <strain evidence="2 3">CCMP1776</strain>
    </source>
</reference>
<name>A0A4D9CLK8_9STRA</name>
<evidence type="ECO:0000313" key="2">
    <source>
        <dbReference type="EMBL" id="TFJ79982.1"/>
    </source>
</evidence>
<dbReference type="AlphaFoldDB" id="A0A4D9CLK8"/>
<feature type="region of interest" description="Disordered" evidence="1">
    <location>
        <begin position="679"/>
        <end position="702"/>
    </location>
</feature>
<feature type="region of interest" description="Disordered" evidence="1">
    <location>
        <begin position="744"/>
        <end position="768"/>
    </location>
</feature>
<sequence length="768" mass="83622">MASPGLPEHTAYLLIDGQHMRAGLQAAGIASFRHVVKAFEIAYRCTVHRTTWQGPACSASLQLFPLDGASPAGGHVSGEGRSSCTNEGDEAVRQHQKIPFPKESGLASALAAFSGAYDGEQDKSLAILVSADGTLSKTLLQSTRKVAVCGSRGSLAPSLLPWVRVLADGGLFLEDVLGLAQGLIREDFTAQATQKFQQGPSRMLSQPQQAQHMQQWQQQQALDVHDRRIPQCLLPSVPASHLPESRSTAPSTPTLAPSLHAVKGDFTNDARPWPWSGLPLLQQSMAEGLPPGLGGDTSRVECGQYGSRTDLLAKMNLGSGSSLPSRQRHALLLQAQEQLRMPPDTQPLQSTGHGSMPSERNHGKPNISVYESNEAIACLHAPASGEKEDRLKRRRSPKLRLRCFAGPLCKKLQDEDHVRRTTHPCPDGLACPVVHAPETPETMLHMESFLHPCPKGSACLDESPGHSSLFEHVGRNIMPLCMQVGCRAGGGYTRPVGGMGRGGGNAWEKQAMEAALEECHGGVPHRHICPHGQHCSFLTHSVADKRVIRHTAAFIHPCPWGSRCVARKSETWNWQHMLQFTHFPEEMEPETIVREGEGNVLSLANQAHGRIWDLLGHGGTQWRRGTHTCVREVPPTFYNPPRGGKAIGASLAPHLISQPLERHPSCPLPERQELEVKRTFSSPCTSMSSYSEFDDQEDAGVPLDGIHLQGEERLTRGAGAVRPAGVWIMEDVRDHEGLPRSNLVHARSPPDPNHLEYLKVSGPRSTMA</sequence>
<feature type="compositionally biased region" description="Polar residues" evidence="1">
    <location>
        <begin position="195"/>
        <end position="205"/>
    </location>
</feature>
<protein>
    <submittedName>
        <fullName evidence="2">Uncharacterized protein</fullName>
    </submittedName>
</protein>
<comment type="caution">
    <text evidence="2">The sequence shown here is derived from an EMBL/GenBank/DDBJ whole genome shotgun (WGS) entry which is preliminary data.</text>
</comment>
<dbReference type="EMBL" id="SDOX01000183">
    <property type="protein sequence ID" value="TFJ79982.1"/>
    <property type="molecule type" value="Genomic_DNA"/>
</dbReference>
<evidence type="ECO:0000256" key="1">
    <source>
        <dbReference type="SAM" id="MobiDB-lite"/>
    </source>
</evidence>
<keyword evidence="3" id="KW-1185">Reference proteome</keyword>
<feature type="region of interest" description="Disordered" evidence="1">
    <location>
        <begin position="236"/>
        <end position="259"/>
    </location>
</feature>
<feature type="compositionally biased region" description="Polar residues" evidence="1">
    <location>
        <begin position="245"/>
        <end position="255"/>
    </location>
</feature>
<accession>A0A4D9CLK8</accession>
<feature type="region of interest" description="Disordered" evidence="1">
    <location>
        <begin position="195"/>
        <end position="221"/>
    </location>
</feature>
<dbReference type="OrthoDB" id="10479267at2759"/>
<organism evidence="2 3">
    <name type="scientific">Nannochloropsis salina CCMP1776</name>
    <dbReference type="NCBI Taxonomy" id="1027361"/>
    <lineage>
        <taxon>Eukaryota</taxon>
        <taxon>Sar</taxon>
        <taxon>Stramenopiles</taxon>
        <taxon>Ochrophyta</taxon>
        <taxon>Eustigmatophyceae</taxon>
        <taxon>Eustigmatales</taxon>
        <taxon>Monodopsidaceae</taxon>
        <taxon>Microchloropsis</taxon>
        <taxon>Microchloropsis salina</taxon>
    </lineage>
</organism>